<evidence type="ECO:0000313" key="3">
    <source>
        <dbReference type="Proteomes" id="UP000054047"/>
    </source>
</evidence>
<feature type="compositionally biased region" description="Polar residues" evidence="1">
    <location>
        <begin position="1075"/>
        <end position="1085"/>
    </location>
</feature>
<feature type="compositionally biased region" description="Basic and acidic residues" evidence="1">
    <location>
        <begin position="898"/>
        <end position="917"/>
    </location>
</feature>
<sequence>MHAHVCRTGSEDDGSAKKNQQKKPTSSSGLTVAEDQLKDYDNIHATKEEDSDLTANESTRYLNDQASFGDSSRKSQKKKSQRSQDFPTSSIVVIKTVKGQLTDGNEANDYRNEGLRSDTKELATKLKEPLTHGEFSKKAQKEESQPIQEVSRSSAVVFQSVQEHLTNNSGTRVAKNDDVLTAMKPRSKGQTSANDSLTKDQKEKIQQSQRVLIRPTTVSGSLENQVEAANEDETLSTKKEDFPKKNQTEQLQQNQEISTTVVSEAGKRILAEADDNDMFLVKKEEVGSAAEKPVIKSKDQTPDKLRRKNSEEKSHQSQEVSKASTVVDEAATERVIYSKKTLFATKEDSRKRNQEERSQQSDEVSTLLAFDNKAVEEHVIDGNEGKEASDTRKEVVGSAGRKTSPRLNDKNRSDKLSKKGQEEKSEQSQECFAAQKNISESVNEQIRDGNDASNRKSASKSKDHTLPHKLRRKEQEEKPHQIQAVSIASTNASETTICQVAKEDHNEKTSAKNENVGLAVKKPTHKFKDQTLSDKLSEKVQEDKPQRSQEPPEPSTAISEAFKNEMFTADNSETLSAKEEDVGSQTKENAPLSKSQAPPDDPSMMDQREKSQTLSATEEDVESQTKENAPLSKSQAPPGDSSMMDQREKSQNGQESSTPSTIPNETVQQPVINDSETVSVKKRDSPTKAQKEELKQSLGVLSSSTNVSEVYDNEASYARKEDIGSASKKTAPKSQDRKQSVESPKKDQEQESHKSSNAFTASTSVSEAVEARTVTAHDNEMRSVKKEDFGLSIKKTDAESTYENLGDELPRKDQERGSQRSQNVLTSSTVAGEAVKISEMDDNKSSCTGIEYSRSGAKEHVTTLMYETPSGDSSKKDKKEKQQQGQDVLTTPAVISEAVKEKTMNDSEISHTRKDYVRSAAVEPALELKGQSSSENLPRKDQEEKLHETQAVPRASSVGSEAVEEWGDNEKRSTEKEDGGSVVKKTAAELKFDKSADNLPRKDHEQKLQQSNDVSPASTVVTEAVNVQIIDDSETLSTKIEGVESKAKKPSLKPKIQTSSDNSSKKGQKRKLQKSQEPPTRSTVVSEAVEKQVLDDNEKGSSKKEDGGLSASKTAAELKLKNSADNLPGMDQEEKSPLSEEFTPTPAVVSEAVKVRVIDDLEALSAKIEEVELAVEKPSVKLGNQTSSKNSSKKEQKEKSQKSQETPTLSTVVSEALNIQVLDDNEKGSFKKEDGGSPEKKTAAELKLKNSADNILGKDQRQKSQQSKDVFAASTVVTEDVKVQVIDDSKTLSAKVEDVESASEKPSAKSKSQTSSKNSTKQEQKEKLQKSQEVSTLSTVVSKTVKGQLIDDNETLPAEKKGIGSPSKRTLVESNNENPSDKLQREELAEKSQSENVSNARTAVNETVKDQVIDNKTTHTKEEDLDSAGKSTAPKSNIEHSLKKSHDKSQKSQEVLPPSTPVSGSVKEEIVVGTEASCGMEKSVELSAMKSPAKLKEQTTSTKSPKKKAEESKKQLGDGGRVKYDEHVESEESEIEFSKFEVKHSSGTSSLGTCGLAEDEASVRYCFPIPLTVRVEMKVVSNISESVAVEPGSFPSEKLDNEESNSLEDSCTNGAKLEVGSPALLEAGTTTLSSFAQRQPLSRKHSKKKPKSYISKETEKLLRRKAKAKQNSSLEIDNVAGNSAPTDDLFALSLKKVCDEFGNQSTDPMTDQPNDSDFVMERSEPETIIGGGPKFTAADEHPKKNQQCEFTL</sequence>
<feature type="compositionally biased region" description="Polar residues" evidence="1">
    <location>
        <begin position="53"/>
        <end position="70"/>
    </location>
</feature>
<feature type="compositionally biased region" description="Basic and acidic residues" evidence="1">
    <location>
        <begin position="1437"/>
        <end position="1451"/>
    </location>
</feature>
<feature type="region of interest" description="Disordered" evidence="1">
    <location>
        <begin position="1635"/>
        <end position="1658"/>
    </location>
</feature>
<feature type="region of interest" description="Disordered" evidence="1">
    <location>
        <begin position="1174"/>
        <end position="1269"/>
    </location>
</feature>
<feature type="compositionally biased region" description="Basic and acidic residues" evidence="1">
    <location>
        <begin position="1224"/>
        <end position="1262"/>
    </location>
</feature>
<feature type="region of interest" description="Disordered" evidence="1">
    <location>
        <begin position="1726"/>
        <end position="1752"/>
    </location>
</feature>
<feature type="compositionally biased region" description="Basic and acidic residues" evidence="1">
    <location>
        <begin position="501"/>
        <end position="511"/>
    </location>
</feature>
<evidence type="ECO:0000313" key="2">
    <source>
        <dbReference type="EMBL" id="KIH65421.1"/>
    </source>
</evidence>
<feature type="compositionally biased region" description="Basic residues" evidence="1">
    <location>
        <begin position="1641"/>
        <end position="1651"/>
    </location>
</feature>
<feature type="region of interest" description="Disordered" evidence="1">
    <location>
        <begin position="284"/>
        <end position="1149"/>
    </location>
</feature>
<accession>A0A0C2H7L9</accession>
<feature type="compositionally biased region" description="Basic and acidic residues" evidence="1">
    <location>
        <begin position="968"/>
        <end position="979"/>
    </location>
</feature>
<feature type="compositionally biased region" description="Low complexity" evidence="1">
    <location>
        <begin position="1331"/>
        <end position="1346"/>
    </location>
</feature>
<gene>
    <name evidence="2" type="ORF">ANCDUO_04260</name>
</gene>
<feature type="compositionally biased region" description="Basic and acidic residues" evidence="1">
    <location>
        <begin position="734"/>
        <end position="754"/>
    </location>
</feature>
<reference evidence="2 3" key="1">
    <citation type="submission" date="2013-12" db="EMBL/GenBank/DDBJ databases">
        <title>Draft genome of the parsitic nematode Ancylostoma duodenale.</title>
        <authorList>
            <person name="Mitreva M."/>
        </authorList>
    </citation>
    <scope>NUCLEOTIDE SEQUENCE [LARGE SCALE GENOMIC DNA]</scope>
    <source>
        <strain evidence="2 3">Zhejiang</strain>
    </source>
</reference>
<feature type="compositionally biased region" description="Basic and acidic residues" evidence="1">
    <location>
        <begin position="373"/>
        <end position="395"/>
    </location>
</feature>
<proteinExistence type="predicted"/>
<feature type="compositionally biased region" description="Basic and acidic residues" evidence="1">
    <location>
        <begin position="1088"/>
        <end position="1107"/>
    </location>
</feature>
<feature type="compositionally biased region" description="Basic and acidic residues" evidence="1">
    <location>
        <begin position="345"/>
        <end position="360"/>
    </location>
</feature>
<feature type="compositionally biased region" description="Basic and acidic residues" evidence="1">
    <location>
        <begin position="407"/>
        <end position="427"/>
    </location>
</feature>
<feature type="compositionally biased region" description="Basic and acidic residues" evidence="1">
    <location>
        <begin position="986"/>
        <end position="1007"/>
    </location>
</feature>
<feature type="compositionally biased region" description="Polar residues" evidence="1">
    <location>
        <begin position="819"/>
        <end position="830"/>
    </location>
</feature>
<feature type="compositionally biased region" description="Basic and acidic residues" evidence="1">
    <location>
        <begin position="235"/>
        <end position="247"/>
    </location>
</feature>
<name>A0A0C2H7L9_9BILA</name>
<feature type="compositionally biased region" description="Basic and acidic residues" evidence="1">
    <location>
        <begin position="108"/>
        <end position="144"/>
    </location>
</feature>
<feature type="compositionally biased region" description="Polar residues" evidence="1">
    <location>
        <begin position="583"/>
        <end position="596"/>
    </location>
</feature>
<dbReference type="EMBL" id="KN727565">
    <property type="protein sequence ID" value="KIH65421.1"/>
    <property type="molecule type" value="Genomic_DNA"/>
</dbReference>
<feature type="compositionally biased region" description="Polar residues" evidence="1">
    <location>
        <begin position="1008"/>
        <end position="1021"/>
    </location>
</feature>
<feature type="compositionally biased region" description="Polar residues" evidence="1">
    <location>
        <begin position="483"/>
        <end position="498"/>
    </location>
</feature>
<evidence type="ECO:0000256" key="1">
    <source>
        <dbReference type="SAM" id="MobiDB-lite"/>
    </source>
</evidence>
<feature type="compositionally biased region" description="Basic and acidic residues" evidence="1">
    <location>
        <begin position="35"/>
        <end position="48"/>
    </location>
</feature>
<feature type="compositionally biased region" description="Basic and acidic residues" evidence="1">
    <location>
        <begin position="1289"/>
        <end position="1307"/>
    </location>
</feature>
<feature type="compositionally biased region" description="Basic and acidic residues" evidence="1">
    <location>
        <begin position="873"/>
        <end position="882"/>
    </location>
</feature>
<feature type="compositionally biased region" description="Basic and acidic residues" evidence="1">
    <location>
        <begin position="808"/>
        <end position="818"/>
    </location>
</feature>
<feature type="compositionally biased region" description="Polar residues" evidence="1">
    <location>
        <begin position="145"/>
        <end position="171"/>
    </location>
</feature>
<feature type="compositionally biased region" description="Basic and acidic residues" evidence="1">
    <location>
        <begin position="1407"/>
        <end position="1422"/>
    </location>
</feature>
<feature type="compositionally biased region" description="Basic and acidic residues" evidence="1">
    <location>
        <begin position="1379"/>
        <end position="1393"/>
    </location>
</feature>
<feature type="compositionally biased region" description="Basic and acidic residues" evidence="1">
    <location>
        <begin position="526"/>
        <end position="547"/>
    </location>
</feature>
<feature type="region of interest" description="Disordered" evidence="1">
    <location>
        <begin position="1591"/>
        <end position="1610"/>
    </location>
</feature>
<feature type="compositionally biased region" description="Basic and acidic residues" evidence="1">
    <location>
        <begin position="1507"/>
        <end position="1527"/>
    </location>
</feature>
<feature type="compositionally biased region" description="Polar residues" evidence="1">
    <location>
        <begin position="248"/>
        <end position="259"/>
    </location>
</feature>
<feature type="compositionally biased region" description="Polar residues" evidence="1">
    <location>
        <begin position="206"/>
        <end position="224"/>
    </location>
</feature>
<feature type="compositionally biased region" description="Basic and acidic residues" evidence="1">
    <location>
        <begin position="293"/>
        <end position="316"/>
    </location>
</feature>
<feature type="compositionally biased region" description="Basic and acidic residues" evidence="1">
    <location>
        <begin position="679"/>
        <end position="695"/>
    </location>
</feature>
<feature type="compositionally biased region" description="Polar residues" evidence="1">
    <location>
        <begin position="1394"/>
        <end position="1405"/>
    </location>
</feature>
<feature type="compositionally biased region" description="Basic and acidic residues" evidence="1">
    <location>
        <begin position="1192"/>
        <end position="1202"/>
    </location>
</feature>
<protein>
    <submittedName>
        <fullName evidence="2">Uncharacterized protein</fullName>
    </submittedName>
</protein>
<feature type="region of interest" description="Disordered" evidence="1">
    <location>
        <begin position="1"/>
        <end position="259"/>
    </location>
</feature>
<keyword evidence="3" id="KW-1185">Reference proteome</keyword>
<feature type="compositionally biased region" description="Basic and acidic residues" evidence="1">
    <location>
        <begin position="1320"/>
        <end position="1330"/>
    </location>
</feature>
<feature type="compositionally biased region" description="Polar residues" evidence="1">
    <location>
        <begin position="699"/>
        <end position="708"/>
    </location>
</feature>
<feature type="compositionally biased region" description="Basic and acidic residues" evidence="1">
    <location>
        <begin position="775"/>
        <end position="798"/>
    </location>
</feature>
<feature type="compositionally biased region" description="Low complexity" evidence="1">
    <location>
        <begin position="1309"/>
        <end position="1319"/>
    </location>
</feature>
<feature type="region of interest" description="Disordered" evidence="1">
    <location>
        <begin position="1289"/>
        <end position="1530"/>
    </location>
</feature>
<feature type="compositionally biased region" description="Polar residues" evidence="1">
    <location>
        <begin position="651"/>
        <end position="678"/>
    </location>
</feature>
<dbReference type="Proteomes" id="UP000054047">
    <property type="component" value="Unassembled WGS sequence"/>
</dbReference>
<feature type="compositionally biased region" description="Basic and acidic residues" evidence="1">
    <location>
        <begin position="937"/>
        <end position="948"/>
    </location>
</feature>
<feature type="compositionally biased region" description="Polar residues" evidence="1">
    <location>
        <begin position="755"/>
        <end position="766"/>
    </location>
</feature>
<feature type="compositionally biased region" description="Basic and acidic residues" evidence="1">
    <location>
        <begin position="445"/>
        <end position="466"/>
    </location>
</feature>
<organism evidence="2 3">
    <name type="scientific">Ancylostoma duodenale</name>
    <dbReference type="NCBI Taxonomy" id="51022"/>
    <lineage>
        <taxon>Eukaryota</taxon>
        <taxon>Metazoa</taxon>
        <taxon>Ecdysozoa</taxon>
        <taxon>Nematoda</taxon>
        <taxon>Chromadorea</taxon>
        <taxon>Rhabditida</taxon>
        <taxon>Rhabditina</taxon>
        <taxon>Rhabditomorpha</taxon>
        <taxon>Strongyloidea</taxon>
        <taxon>Ancylostomatidae</taxon>
        <taxon>Ancylostomatinae</taxon>
        <taxon>Ancylostoma</taxon>
    </lineage>
</organism>